<evidence type="ECO:0000313" key="3">
    <source>
        <dbReference type="EMBL" id="PJE78062.1"/>
    </source>
</evidence>
<evidence type="ECO:0000256" key="1">
    <source>
        <dbReference type="ARBA" id="ARBA00022679"/>
    </source>
</evidence>
<keyword evidence="1 3" id="KW-0808">Transferase</keyword>
<protein>
    <submittedName>
        <fullName evidence="3">Serine acetyltransferase</fullName>
        <ecNumber evidence="3">2.3.1.30</ecNumber>
    </submittedName>
</protein>
<dbReference type="EC" id="2.3.1.30" evidence="3"/>
<dbReference type="AlphaFoldDB" id="A0A2H9T4D0"/>
<proteinExistence type="predicted"/>
<organism evidence="3">
    <name type="scientific">invertebrate metagenome</name>
    <dbReference type="NCBI Taxonomy" id="1711999"/>
    <lineage>
        <taxon>unclassified sequences</taxon>
        <taxon>metagenomes</taxon>
        <taxon>organismal metagenomes</taxon>
    </lineage>
</organism>
<dbReference type="InterPro" id="IPR045304">
    <property type="entry name" value="LbH_SAT"/>
</dbReference>
<keyword evidence="2 3" id="KW-0012">Acyltransferase</keyword>
<evidence type="ECO:0000256" key="2">
    <source>
        <dbReference type="ARBA" id="ARBA00023315"/>
    </source>
</evidence>
<dbReference type="CDD" id="cd03354">
    <property type="entry name" value="LbH_SAT"/>
    <property type="match status" value="1"/>
</dbReference>
<dbReference type="GO" id="GO:0005737">
    <property type="term" value="C:cytoplasm"/>
    <property type="evidence" value="ECO:0007669"/>
    <property type="project" value="InterPro"/>
</dbReference>
<dbReference type="SUPFAM" id="SSF51161">
    <property type="entry name" value="Trimeric LpxA-like enzymes"/>
    <property type="match status" value="1"/>
</dbReference>
<comment type="caution">
    <text evidence="3">The sequence shown here is derived from an EMBL/GenBank/DDBJ whole genome shotgun (WGS) entry which is preliminary data.</text>
</comment>
<sequence length="178" mass="19936">MSHSYPLKYYLHEEIAGGLGRKFSWLRVIRRIIKSRESNYLFWFRIANVLNSKNRFLKSIAKSINKHLMRKFGIEIMLGVTIDPGLTLPHPQGIVITKNCIIGKNFTIRQGSTIGVDYKSGKKIIIGNNVDIGANCTVIGSGLHIGDDVVIGAMKFINKDIPSGVTCVNKKPIFYTKN</sequence>
<dbReference type="InterPro" id="IPR011004">
    <property type="entry name" value="Trimer_LpxA-like_sf"/>
</dbReference>
<gene>
    <name evidence="3" type="primary">cysE</name>
    <name evidence="3" type="ORF">CI610_03007</name>
</gene>
<dbReference type="InterPro" id="IPR005881">
    <property type="entry name" value="Ser_O-AcTrfase"/>
</dbReference>
<dbReference type="GO" id="GO:0006535">
    <property type="term" value="P:cysteine biosynthetic process from serine"/>
    <property type="evidence" value="ECO:0007669"/>
    <property type="project" value="InterPro"/>
</dbReference>
<dbReference type="EMBL" id="NSIT01000276">
    <property type="protein sequence ID" value="PJE78062.1"/>
    <property type="molecule type" value="Genomic_DNA"/>
</dbReference>
<dbReference type="GO" id="GO:0009001">
    <property type="term" value="F:serine O-acetyltransferase activity"/>
    <property type="evidence" value="ECO:0007669"/>
    <property type="project" value="UniProtKB-EC"/>
</dbReference>
<dbReference type="PANTHER" id="PTHR42811">
    <property type="entry name" value="SERINE ACETYLTRANSFERASE"/>
    <property type="match status" value="1"/>
</dbReference>
<dbReference type="PIRSF" id="PIRSF000441">
    <property type="entry name" value="CysE"/>
    <property type="match status" value="1"/>
</dbReference>
<dbReference type="Gene3D" id="2.160.10.10">
    <property type="entry name" value="Hexapeptide repeat proteins"/>
    <property type="match status" value="1"/>
</dbReference>
<accession>A0A2H9T4D0</accession>
<reference evidence="3" key="1">
    <citation type="journal article" date="2017" name="Appl. Environ. Microbiol.">
        <title>Molecular characterization of an Endozoicomonas-like organism causing infection in king scallop Pecten maximus L.</title>
        <authorList>
            <person name="Cano I."/>
            <person name="van Aerle R."/>
            <person name="Ross S."/>
            <person name="Verner-Jeffreys D.W."/>
            <person name="Paley R.K."/>
            <person name="Rimmer G."/>
            <person name="Ryder D."/>
            <person name="Hooper P."/>
            <person name="Stone D."/>
            <person name="Feist S.W."/>
        </authorList>
    </citation>
    <scope>NUCLEOTIDE SEQUENCE</scope>
</reference>
<name>A0A2H9T4D0_9ZZZZ</name>